<evidence type="ECO:0000256" key="10">
    <source>
        <dbReference type="ARBA" id="ARBA00023173"/>
    </source>
</evidence>
<comment type="subcellular location">
    <subcellularLocation>
        <location evidence="1">Cell membrane</location>
        <topology evidence="1">Multi-pass membrane protein</topology>
    </subcellularLocation>
</comment>
<keyword evidence="6 17" id="KW-0812">Transmembrane</keyword>
<keyword evidence="7 17" id="KW-1133">Transmembrane helix</keyword>
<dbReference type="GO" id="GO:0005254">
    <property type="term" value="F:chloride channel activity"/>
    <property type="evidence" value="ECO:0007669"/>
    <property type="project" value="UniProtKB-KW"/>
</dbReference>
<keyword evidence="18" id="KW-1185">Reference proteome</keyword>
<dbReference type="RefSeq" id="XP_010851329.1">
    <property type="nucleotide sequence ID" value="XM_010853027.1"/>
</dbReference>
<evidence type="ECO:0000313" key="18">
    <source>
        <dbReference type="Proteomes" id="UP000515208"/>
    </source>
</evidence>
<evidence type="ECO:0000256" key="17">
    <source>
        <dbReference type="SAM" id="Phobius"/>
    </source>
</evidence>
<feature type="transmembrane region" description="Helical" evidence="17">
    <location>
        <begin position="57"/>
        <end position="78"/>
    </location>
</feature>
<evidence type="ECO:0000256" key="6">
    <source>
        <dbReference type="ARBA" id="ARBA00022692"/>
    </source>
</evidence>
<organism evidence="18 19">
    <name type="scientific">Bison bison bison</name>
    <name type="common">North American plains bison</name>
    <dbReference type="NCBI Taxonomy" id="43346"/>
    <lineage>
        <taxon>Eukaryota</taxon>
        <taxon>Metazoa</taxon>
        <taxon>Chordata</taxon>
        <taxon>Craniata</taxon>
        <taxon>Vertebrata</taxon>
        <taxon>Euteleostomi</taxon>
        <taxon>Mammalia</taxon>
        <taxon>Eutheria</taxon>
        <taxon>Laurasiatheria</taxon>
        <taxon>Artiodactyla</taxon>
        <taxon>Ruminantia</taxon>
        <taxon>Pecora</taxon>
        <taxon>Bovidae</taxon>
        <taxon>Bovinae</taxon>
        <taxon>Bison</taxon>
    </lineage>
</organism>
<dbReference type="CTD" id="55248"/>
<dbReference type="GO" id="GO:0005886">
    <property type="term" value="C:plasma membrane"/>
    <property type="evidence" value="ECO:0007669"/>
    <property type="project" value="UniProtKB-SubCell"/>
</dbReference>
<evidence type="ECO:0000256" key="9">
    <source>
        <dbReference type="ARBA" id="ARBA00023136"/>
    </source>
</evidence>
<keyword evidence="11" id="KW-0868">Chloride</keyword>
<evidence type="ECO:0000256" key="4">
    <source>
        <dbReference type="ARBA" id="ARBA00022448"/>
    </source>
</evidence>
<evidence type="ECO:0000256" key="15">
    <source>
        <dbReference type="ARBA" id="ARBA00045384"/>
    </source>
</evidence>
<feature type="compositionally biased region" description="Acidic residues" evidence="16">
    <location>
        <begin position="1"/>
        <end position="11"/>
    </location>
</feature>
<reference evidence="19" key="1">
    <citation type="submission" date="2025-08" db="UniProtKB">
        <authorList>
            <consortium name="RefSeq"/>
        </authorList>
    </citation>
    <scope>IDENTIFICATION</scope>
    <source>
        <tissue evidence="19">Blood</tissue>
    </source>
</reference>
<gene>
    <name evidence="19" type="primary">TMEM206</name>
</gene>
<name>A0A6P3IHC6_BISBB</name>
<dbReference type="Pfam" id="PF15122">
    <property type="entry name" value="TMEM206"/>
    <property type="match status" value="1"/>
</dbReference>
<evidence type="ECO:0000256" key="5">
    <source>
        <dbReference type="ARBA" id="ARBA00022475"/>
    </source>
</evidence>
<evidence type="ECO:0000256" key="14">
    <source>
        <dbReference type="ARBA" id="ARBA00032817"/>
    </source>
</evidence>
<sequence>MESLLSEELDQVVENSEQADERDKETVKVHGPGILPALDSESASSSIRFSKACLKNVFSVLLIFIYLLLMAVAVFLVYQTIMDFREKLKHPVMSVSYKEVDRYDAPGIALYPGQAQLLSCKHYYEVIPPLRSPGQPGDVNCTTQRINYTDPFSNQTLCDETPGPGWKETGLQSGAGVNLPGGPHTRVLDRTARIVSDNTDSRSHLGPPESWFLGSGPGNPCSGVMGASVRRSAGPGTRTPALAVTEALLSRGVDDEGSGDKEGILCIFTSSPLLPVSLFPKGQGCVKFSSSKQGRKGFLGRGTLHQNIKGGSGMLVCASEQNCTGGCLWRARGPQRAADGEAVDRRAGWTRKLACRVHLG</sequence>
<keyword evidence="12" id="KW-0407">Ion channel</keyword>
<dbReference type="GO" id="GO:0009986">
    <property type="term" value="C:cell surface"/>
    <property type="evidence" value="ECO:0007669"/>
    <property type="project" value="TreeGrafter"/>
</dbReference>
<comment type="catalytic activity">
    <reaction evidence="13">
        <text>chloride(in) = chloride(out)</text>
        <dbReference type="Rhea" id="RHEA:29823"/>
        <dbReference type="ChEBI" id="CHEBI:17996"/>
    </reaction>
</comment>
<dbReference type="GeneID" id="104998032"/>
<dbReference type="KEGG" id="bbis:104998032"/>
<dbReference type="OrthoDB" id="10069062at2759"/>
<keyword evidence="8" id="KW-0406">Ion transport</keyword>
<dbReference type="PANTHER" id="PTHR16087:SF0">
    <property type="entry name" value="PROTON-ACTIVATED CHLORIDE CHANNEL"/>
    <property type="match status" value="1"/>
</dbReference>
<protein>
    <recommendedName>
        <fullName evidence="3">Proton-activated chloride channel</fullName>
    </recommendedName>
    <alternativeName>
        <fullName evidence="14">Transmembrane protein 206</fullName>
    </alternativeName>
</protein>
<evidence type="ECO:0000256" key="2">
    <source>
        <dbReference type="ARBA" id="ARBA00009151"/>
    </source>
</evidence>
<evidence type="ECO:0000256" key="8">
    <source>
        <dbReference type="ARBA" id="ARBA00023065"/>
    </source>
</evidence>
<comment type="similarity">
    <text evidence="2">Belongs to the proton-activated chloride channel family.</text>
</comment>
<accession>A0A6P3IHC6</accession>
<feature type="region of interest" description="Disordered" evidence="16">
    <location>
        <begin position="1"/>
        <end position="25"/>
    </location>
</feature>
<evidence type="ECO:0000256" key="7">
    <source>
        <dbReference type="ARBA" id="ARBA00022989"/>
    </source>
</evidence>
<comment type="function">
    <text evidence="15">Chloride channel gated by pH that facilitates the entry of chloride ions into cells upon exposure to extracellular acidic pH. Involved in acidosis-induced cell death by mediating chloride influx and subsequent cell swelling.</text>
</comment>
<dbReference type="PANTHER" id="PTHR16087">
    <property type="entry name" value="TRANSMEMBRANE PROTEIN 206"/>
    <property type="match status" value="1"/>
</dbReference>
<evidence type="ECO:0000256" key="1">
    <source>
        <dbReference type="ARBA" id="ARBA00004651"/>
    </source>
</evidence>
<keyword evidence="5" id="KW-1003">Cell membrane</keyword>
<proteinExistence type="inferred from homology"/>
<dbReference type="Proteomes" id="UP000515208">
    <property type="component" value="Unplaced"/>
</dbReference>
<evidence type="ECO:0000313" key="19">
    <source>
        <dbReference type="RefSeq" id="XP_010851329.1"/>
    </source>
</evidence>
<keyword evidence="10" id="KW-0869">Chloride channel</keyword>
<keyword evidence="9 17" id="KW-0472">Membrane</keyword>
<evidence type="ECO:0000256" key="13">
    <source>
        <dbReference type="ARBA" id="ARBA00024167"/>
    </source>
</evidence>
<evidence type="ECO:0000256" key="16">
    <source>
        <dbReference type="SAM" id="MobiDB-lite"/>
    </source>
</evidence>
<evidence type="ECO:0000256" key="12">
    <source>
        <dbReference type="ARBA" id="ARBA00023303"/>
    </source>
</evidence>
<dbReference type="AlphaFoldDB" id="A0A6P3IHC6"/>
<dbReference type="InterPro" id="IPR029366">
    <property type="entry name" value="TMEM206"/>
</dbReference>
<keyword evidence="4" id="KW-0813">Transport</keyword>
<evidence type="ECO:0000256" key="11">
    <source>
        <dbReference type="ARBA" id="ARBA00023214"/>
    </source>
</evidence>
<evidence type="ECO:0000256" key="3">
    <source>
        <dbReference type="ARBA" id="ARBA00013993"/>
    </source>
</evidence>
<dbReference type="GO" id="GO:0034707">
    <property type="term" value="C:chloride channel complex"/>
    <property type="evidence" value="ECO:0007669"/>
    <property type="project" value="UniProtKB-KW"/>
</dbReference>